<evidence type="ECO:0000256" key="1">
    <source>
        <dbReference type="ARBA" id="ARBA00022679"/>
    </source>
</evidence>
<dbReference type="Proteomes" id="UP000254808">
    <property type="component" value="Chromosome"/>
</dbReference>
<organism evidence="4 5">
    <name type="scientific">Cyclonatronum proteinivorum</name>
    <dbReference type="NCBI Taxonomy" id="1457365"/>
    <lineage>
        <taxon>Bacteria</taxon>
        <taxon>Pseudomonadati</taxon>
        <taxon>Balneolota</taxon>
        <taxon>Balneolia</taxon>
        <taxon>Balneolales</taxon>
        <taxon>Cyclonatronaceae</taxon>
        <taxon>Cyclonatronum</taxon>
    </lineage>
</organism>
<feature type="domain" description="Glycosyl transferase family 1" evidence="2">
    <location>
        <begin position="196"/>
        <end position="354"/>
    </location>
</feature>
<keyword evidence="5" id="KW-1185">Reference proteome</keyword>
<dbReference type="CDD" id="cd03809">
    <property type="entry name" value="GT4_MtfB-like"/>
    <property type="match status" value="1"/>
</dbReference>
<dbReference type="KEGG" id="cprv:CYPRO_1035"/>
<reference evidence="4 5" key="1">
    <citation type="submission" date="2018-03" db="EMBL/GenBank/DDBJ databases">
        <title>Phenotypic and genomic properties of Cyclonatronum proteinivorum gen. nov., sp. nov., a haloalkaliphilic bacteroidete from soda lakes possessing Na+-translocating rhodopsin.</title>
        <authorList>
            <person name="Toshchakov S.V."/>
            <person name="Korzhenkov A."/>
            <person name="Samarov N.I."/>
            <person name="Kublanov I.V."/>
            <person name="Muntyan M.S."/>
            <person name="Sorokin D.Y."/>
        </authorList>
    </citation>
    <scope>NUCLEOTIDE SEQUENCE [LARGE SCALE GENOMIC DNA]</scope>
    <source>
        <strain evidence="4 5">Omega</strain>
    </source>
</reference>
<dbReference type="SUPFAM" id="SSF53756">
    <property type="entry name" value="UDP-Glycosyltransferase/glycogen phosphorylase"/>
    <property type="match status" value="1"/>
</dbReference>
<dbReference type="GO" id="GO:0009103">
    <property type="term" value="P:lipopolysaccharide biosynthetic process"/>
    <property type="evidence" value="ECO:0007669"/>
    <property type="project" value="TreeGrafter"/>
</dbReference>
<dbReference type="EMBL" id="CP027806">
    <property type="protein sequence ID" value="AXJ00305.1"/>
    <property type="molecule type" value="Genomic_DNA"/>
</dbReference>
<feature type="domain" description="Glycosyltransferase subfamily 4-like N-terminal" evidence="3">
    <location>
        <begin position="19"/>
        <end position="176"/>
    </location>
</feature>
<dbReference type="InterPro" id="IPR028098">
    <property type="entry name" value="Glyco_trans_4-like_N"/>
</dbReference>
<dbReference type="GO" id="GO:0016757">
    <property type="term" value="F:glycosyltransferase activity"/>
    <property type="evidence" value="ECO:0007669"/>
    <property type="project" value="InterPro"/>
</dbReference>
<evidence type="ECO:0000313" key="4">
    <source>
        <dbReference type="EMBL" id="AXJ00305.1"/>
    </source>
</evidence>
<dbReference type="InterPro" id="IPR001296">
    <property type="entry name" value="Glyco_trans_1"/>
</dbReference>
<dbReference type="Pfam" id="PF00534">
    <property type="entry name" value="Glycos_transf_1"/>
    <property type="match status" value="1"/>
</dbReference>
<dbReference type="PANTHER" id="PTHR46401">
    <property type="entry name" value="GLYCOSYLTRANSFERASE WBBK-RELATED"/>
    <property type="match status" value="1"/>
</dbReference>
<accession>A0A345UIK3</accession>
<dbReference type="Pfam" id="PF13439">
    <property type="entry name" value="Glyco_transf_4"/>
    <property type="match status" value="1"/>
</dbReference>
<dbReference type="PANTHER" id="PTHR46401:SF2">
    <property type="entry name" value="GLYCOSYLTRANSFERASE WBBK-RELATED"/>
    <property type="match status" value="1"/>
</dbReference>
<evidence type="ECO:0000259" key="2">
    <source>
        <dbReference type="Pfam" id="PF00534"/>
    </source>
</evidence>
<evidence type="ECO:0000259" key="3">
    <source>
        <dbReference type="Pfam" id="PF13439"/>
    </source>
</evidence>
<name>A0A345UIK3_9BACT</name>
<dbReference type="RefSeq" id="WP_114983588.1">
    <property type="nucleotide sequence ID" value="NZ_CP027806.1"/>
</dbReference>
<dbReference type="AlphaFoldDB" id="A0A345UIK3"/>
<dbReference type="Gene3D" id="3.40.50.2000">
    <property type="entry name" value="Glycogen Phosphorylase B"/>
    <property type="match status" value="2"/>
</dbReference>
<proteinExistence type="predicted"/>
<evidence type="ECO:0000313" key="5">
    <source>
        <dbReference type="Proteomes" id="UP000254808"/>
    </source>
</evidence>
<keyword evidence="1 4" id="KW-0808">Transferase</keyword>
<sequence>MTKRVAIEAQRIFRPKKHGMDMVALETVRQLIELQPEGYEFFVFVKPDDDVCVTSSGCVNVIELPATTYPYWEQIALPAALNRYKVDLLHTTSNTAPVSPVVPLIITLHDIIYLEKGGVKGATWYQKLGTVYRKWNVPRVVPKAKALITVSEFEKKRIQQHFGEKTNVHVVYNGISDRFFAETTATEKEAVKARYKLPDQFVFFLGNTDPKKNLPNVLKAALRILREGPENLKMVIADYAPERLEQMLKAHQAEELASRFVLPGYIKNTDLPAIYASCALFLYPSLRESFGIPIIEAQACGAPLITSNTSSMPEVSGSKAVLVDPADFNDIADKALEVLHNDDFRLKLISDGKQNAARFSWKQTALGTLKLYSDILNR</sequence>
<gene>
    <name evidence="4" type="ORF">CYPRO_1035</name>
</gene>
<protein>
    <submittedName>
        <fullName evidence="4">Glycosyltransferase involved in cell wall bisynthesis</fullName>
    </submittedName>
</protein>